<name>A0A7J6SIW5_PEROL</name>
<proteinExistence type="predicted"/>
<dbReference type="Proteomes" id="UP000574390">
    <property type="component" value="Unassembled WGS sequence"/>
</dbReference>
<feature type="compositionally biased region" description="Polar residues" evidence="1">
    <location>
        <begin position="142"/>
        <end position="157"/>
    </location>
</feature>
<organism evidence="2 3">
    <name type="scientific">Perkinsus olseni</name>
    <name type="common">Perkinsus atlanticus</name>
    <dbReference type="NCBI Taxonomy" id="32597"/>
    <lineage>
        <taxon>Eukaryota</taxon>
        <taxon>Sar</taxon>
        <taxon>Alveolata</taxon>
        <taxon>Perkinsozoa</taxon>
        <taxon>Perkinsea</taxon>
        <taxon>Perkinsida</taxon>
        <taxon>Perkinsidae</taxon>
        <taxon>Perkinsus</taxon>
    </lineage>
</organism>
<sequence>MRKGGFADASSPLPPGLRPVGTYKRAAANRSDDDSYHYSGSEDLTDDTQGKPTHTPARARHSRRLLSKRGEDHSNTKIGKGTTNSEATEVIHISDMTPISSGRRKSGSPNKRKLKPGPASSSKRVRQEGGGEDAIKPPFGSARSSSNAMPLDNVASS</sequence>
<evidence type="ECO:0000256" key="1">
    <source>
        <dbReference type="SAM" id="MobiDB-lite"/>
    </source>
</evidence>
<reference evidence="2 3" key="1">
    <citation type="submission" date="2020-04" db="EMBL/GenBank/DDBJ databases">
        <title>Perkinsus olseni comparative genomics.</title>
        <authorList>
            <person name="Bogema D.R."/>
        </authorList>
    </citation>
    <scope>NUCLEOTIDE SEQUENCE [LARGE SCALE GENOMIC DNA]</scope>
    <source>
        <strain evidence="2">ATCC PRA-205</strain>
    </source>
</reference>
<gene>
    <name evidence="2" type="ORF">FOZ62_018973</name>
</gene>
<feature type="compositionally biased region" description="Basic and acidic residues" evidence="1">
    <location>
        <begin position="125"/>
        <end position="135"/>
    </location>
</feature>
<feature type="compositionally biased region" description="Basic residues" evidence="1">
    <location>
        <begin position="57"/>
        <end position="67"/>
    </location>
</feature>
<evidence type="ECO:0000313" key="3">
    <source>
        <dbReference type="Proteomes" id="UP000574390"/>
    </source>
</evidence>
<accession>A0A7J6SIW5</accession>
<protein>
    <submittedName>
        <fullName evidence="2">Uncharacterized protein</fullName>
    </submittedName>
</protein>
<evidence type="ECO:0000313" key="2">
    <source>
        <dbReference type="EMBL" id="KAF4732707.1"/>
    </source>
</evidence>
<feature type="region of interest" description="Disordered" evidence="1">
    <location>
        <begin position="1"/>
        <end position="157"/>
    </location>
</feature>
<dbReference type="AlphaFoldDB" id="A0A7J6SIW5"/>
<feature type="compositionally biased region" description="Basic residues" evidence="1">
    <location>
        <begin position="102"/>
        <end position="115"/>
    </location>
</feature>
<dbReference type="EMBL" id="JABANM010014393">
    <property type="protein sequence ID" value="KAF4732707.1"/>
    <property type="molecule type" value="Genomic_DNA"/>
</dbReference>
<comment type="caution">
    <text evidence="2">The sequence shown here is derived from an EMBL/GenBank/DDBJ whole genome shotgun (WGS) entry which is preliminary data.</text>
</comment>